<protein>
    <submittedName>
        <fullName evidence="3">Uncharacterized protein</fullName>
    </submittedName>
</protein>
<dbReference type="Proteomes" id="UP000287651">
    <property type="component" value="Unassembled WGS sequence"/>
</dbReference>
<feature type="region of interest" description="Disordered" evidence="1">
    <location>
        <begin position="92"/>
        <end position="115"/>
    </location>
</feature>
<keyword evidence="2" id="KW-0812">Transmembrane</keyword>
<evidence type="ECO:0000256" key="2">
    <source>
        <dbReference type="SAM" id="Phobius"/>
    </source>
</evidence>
<organism evidence="3 4">
    <name type="scientific">Ensete ventricosum</name>
    <name type="common">Abyssinian banana</name>
    <name type="synonym">Musa ensete</name>
    <dbReference type="NCBI Taxonomy" id="4639"/>
    <lineage>
        <taxon>Eukaryota</taxon>
        <taxon>Viridiplantae</taxon>
        <taxon>Streptophyta</taxon>
        <taxon>Embryophyta</taxon>
        <taxon>Tracheophyta</taxon>
        <taxon>Spermatophyta</taxon>
        <taxon>Magnoliopsida</taxon>
        <taxon>Liliopsida</taxon>
        <taxon>Zingiberales</taxon>
        <taxon>Musaceae</taxon>
        <taxon>Ensete</taxon>
    </lineage>
</organism>
<keyword evidence="2" id="KW-0472">Membrane</keyword>
<dbReference type="EMBL" id="AMZH03007792">
    <property type="protein sequence ID" value="RRT60428.1"/>
    <property type="molecule type" value="Genomic_DNA"/>
</dbReference>
<sequence>MSLPLENQDLSLLDICYVGAAFTFAFFPLEVSKTTIPFGLLRLAKQLVSCSAPAKALARLRLFDNTVPTAPFKHSSCLHRRVFVTSDCVRSFGNSPSPHSRVTPRRSIALGQSVA</sequence>
<keyword evidence="2" id="KW-1133">Transmembrane helix</keyword>
<comment type="caution">
    <text evidence="3">The sequence shown here is derived from an EMBL/GenBank/DDBJ whole genome shotgun (WGS) entry which is preliminary data.</text>
</comment>
<reference evidence="3 4" key="1">
    <citation type="journal article" date="2014" name="Agronomy (Basel)">
        <title>A Draft Genome Sequence for Ensete ventricosum, the Drought-Tolerant Tree Against Hunger.</title>
        <authorList>
            <person name="Harrison J."/>
            <person name="Moore K.A."/>
            <person name="Paszkiewicz K."/>
            <person name="Jones T."/>
            <person name="Grant M."/>
            <person name="Ambacheew D."/>
            <person name="Muzemil S."/>
            <person name="Studholme D.J."/>
        </authorList>
    </citation>
    <scope>NUCLEOTIDE SEQUENCE [LARGE SCALE GENOMIC DNA]</scope>
</reference>
<dbReference type="AlphaFoldDB" id="A0A426Z8W0"/>
<evidence type="ECO:0000313" key="3">
    <source>
        <dbReference type="EMBL" id="RRT60428.1"/>
    </source>
</evidence>
<accession>A0A426Z8W0</accession>
<name>A0A426Z8W0_ENSVE</name>
<proteinExistence type="predicted"/>
<feature type="transmembrane region" description="Helical" evidence="2">
    <location>
        <begin position="12"/>
        <end position="29"/>
    </location>
</feature>
<evidence type="ECO:0000313" key="4">
    <source>
        <dbReference type="Proteomes" id="UP000287651"/>
    </source>
</evidence>
<gene>
    <name evidence="3" type="ORF">B296_00022143</name>
</gene>
<evidence type="ECO:0000256" key="1">
    <source>
        <dbReference type="SAM" id="MobiDB-lite"/>
    </source>
</evidence>